<evidence type="ECO:0000313" key="2">
    <source>
        <dbReference type="EMBL" id="EOD77170.1"/>
    </source>
</evidence>
<protein>
    <submittedName>
        <fullName evidence="2">Uncharacterized protein</fullName>
    </submittedName>
</protein>
<evidence type="ECO:0000313" key="3">
    <source>
        <dbReference type="Proteomes" id="UP000011223"/>
    </source>
</evidence>
<feature type="transmembrane region" description="Helical" evidence="1">
    <location>
        <begin position="64"/>
        <end position="86"/>
    </location>
</feature>
<dbReference type="eggNOG" id="ENOG5031N7C">
    <property type="taxonomic scope" value="Bacteria"/>
</dbReference>
<dbReference type="RefSeq" id="WP_002542510.1">
    <property type="nucleotide sequence ID" value="NZ_ANFM02000068.1"/>
</dbReference>
<dbReference type="Proteomes" id="UP000011223">
    <property type="component" value="Unassembled WGS sequence"/>
</dbReference>
<gene>
    <name evidence="2" type="ORF">D515_04525</name>
</gene>
<comment type="caution">
    <text evidence="2">The sequence shown here is derived from an EMBL/GenBank/DDBJ whole genome shotgun (WGS) entry which is preliminary data.</text>
</comment>
<feature type="transmembrane region" description="Helical" evidence="1">
    <location>
        <begin position="182"/>
        <end position="200"/>
    </location>
</feature>
<feature type="transmembrane region" description="Helical" evidence="1">
    <location>
        <begin position="92"/>
        <end position="110"/>
    </location>
</feature>
<proteinExistence type="predicted"/>
<sequence length="209" mass="23386">MYVDYSKYSPKSLIEALSSIDADAHPENYKKLIAEISARREEIELYEASLEQQKAQRWESYFSVIGYCQLTTGVLAIVACVLSLYNQLFVDAFFGFFVAALNIAAGYTVVKRDHRYFFLSYLNIGLQVFSVGIGGFYFNYYGLGGVFLTYDWVLPVYNVVEFGFSLGGSIASFSSGNGSNGFVQLDVLAVLYLFIIHKVMTKRNADPSA</sequence>
<keyword evidence="1" id="KW-0812">Transmembrane</keyword>
<keyword evidence="3" id="KW-1185">Reference proteome</keyword>
<feature type="transmembrane region" description="Helical" evidence="1">
    <location>
        <begin position="117"/>
        <end position="138"/>
    </location>
</feature>
<organism evidence="2 3">
    <name type="scientific">Grimontia indica</name>
    <dbReference type="NCBI Taxonomy" id="1056512"/>
    <lineage>
        <taxon>Bacteria</taxon>
        <taxon>Pseudomonadati</taxon>
        <taxon>Pseudomonadota</taxon>
        <taxon>Gammaproteobacteria</taxon>
        <taxon>Vibrionales</taxon>
        <taxon>Vibrionaceae</taxon>
        <taxon>Grimontia</taxon>
    </lineage>
</organism>
<name>R1IP65_9GAMM</name>
<dbReference type="AlphaFoldDB" id="R1IP65"/>
<keyword evidence="1" id="KW-1133">Transmembrane helix</keyword>
<keyword evidence="1" id="KW-0472">Membrane</keyword>
<accession>R1IP65</accession>
<dbReference type="EMBL" id="ANFM02000068">
    <property type="protein sequence ID" value="EOD77170.1"/>
    <property type="molecule type" value="Genomic_DNA"/>
</dbReference>
<reference evidence="2 3" key="1">
    <citation type="journal article" date="2014" name="PLoS ONE">
        <title>Grimontia indica AK16(T), sp. nov., Isolated from a Seawater Sample Reports the Presence of Pathogenic Genes Similar to Vibrio Genus.</title>
        <authorList>
            <person name="Singh A."/>
            <person name="Vaidya B."/>
            <person name="Khatri I."/>
            <person name="Srinivas T.N."/>
            <person name="Subramanian S."/>
            <person name="Korpole S."/>
            <person name="Pinnaka A.K."/>
        </authorList>
    </citation>
    <scope>NUCLEOTIDE SEQUENCE [LARGE SCALE GENOMIC DNA]</scope>
    <source>
        <strain evidence="2 3">AK16</strain>
    </source>
</reference>
<evidence type="ECO:0000256" key="1">
    <source>
        <dbReference type="SAM" id="Phobius"/>
    </source>
</evidence>